<reference evidence="5" key="1">
    <citation type="journal article" date="2019" name="Int. J. Syst. Evol. Microbiol.">
        <title>The Global Catalogue of Microorganisms (GCM) 10K type strain sequencing project: providing services to taxonomists for standard genome sequencing and annotation.</title>
        <authorList>
            <consortium name="The Broad Institute Genomics Platform"/>
            <consortium name="The Broad Institute Genome Sequencing Center for Infectious Disease"/>
            <person name="Wu L."/>
            <person name="Ma J."/>
        </authorList>
    </citation>
    <scope>NUCLEOTIDE SEQUENCE [LARGE SCALE GENOMIC DNA]</scope>
    <source>
        <strain evidence="5">JCM 15896</strain>
    </source>
</reference>
<evidence type="ECO:0000259" key="3">
    <source>
        <dbReference type="SMART" id="SM00560"/>
    </source>
</evidence>
<dbReference type="InterPro" id="IPR008979">
    <property type="entry name" value="Galactose-bd-like_sf"/>
</dbReference>
<dbReference type="SMART" id="SM00560">
    <property type="entry name" value="LamGL"/>
    <property type="match status" value="1"/>
</dbReference>
<name>A0ABP3WSM9_9ALTE</name>
<evidence type="ECO:0000313" key="4">
    <source>
        <dbReference type="EMBL" id="GAA0853916.1"/>
    </source>
</evidence>
<gene>
    <name evidence="4" type="ORF">GCM10009114_07990</name>
</gene>
<feature type="domain" description="LamG-like jellyroll fold" evidence="3">
    <location>
        <begin position="1234"/>
        <end position="1380"/>
    </location>
</feature>
<keyword evidence="2" id="KW-1015">Disulfide bond</keyword>
<proteinExistence type="predicted"/>
<dbReference type="Pfam" id="PF20419">
    <property type="entry name" value="DUF6701"/>
    <property type="match status" value="1"/>
</dbReference>
<evidence type="ECO:0000256" key="2">
    <source>
        <dbReference type="ARBA" id="ARBA00023157"/>
    </source>
</evidence>
<dbReference type="InterPro" id="IPR006558">
    <property type="entry name" value="LamG-like"/>
</dbReference>
<dbReference type="Proteomes" id="UP001500359">
    <property type="component" value="Unassembled WGS sequence"/>
</dbReference>
<protein>
    <recommendedName>
        <fullName evidence="3">LamG-like jellyroll fold domain-containing protein</fullName>
    </recommendedName>
</protein>
<keyword evidence="1" id="KW-0732">Signal</keyword>
<dbReference type="SUPFAM" id="SSF49785">
    <property type="entry name" value="Galactose-binding domain-like"/>
    <property type="match status" value="2"/>
</dbReference>
<dbReference type="Gene3D" id="2.60.120.260">
    <property type="entry name" value="Galactose-binding domain-like"/>
    <property type="match status" value="2"/>
</dbReference>
<comment type="caution">
    <text evidence="4">The sequence shown here is derived from an EMBL/GenBank/DDBJ whole genome shotgun (WGS) entry which is preliminary data.</text>
</comment>
<keyword evidence="5" id="KW-1185">Reference proteome</keyword>
<sequence length="2055" mass="221945">MESSTITLVDAEYNTTTWAASNLLDGDPRTRWLSTKHINDINFQLNDSNEAICVTEFELINYGDNATSLNQFMLFTTSNSSLSTDSGTEGWRPVVAEHEPIEKIDYLSWAQGARLVSVDSEYNSTSWGVKNLNDGSKNTRWLSRKSNNVIEYNFDTDWNGTAGDGIPISEIEIVNYGANDRSVREFQVEVTTDNVTWSKLEVPGSTAGDEEYVFTRRQDGGILGTINSQLNSTSWGADNLQDGDNNTRWLSAKGNNTIEFTFDPDNSGTSGAQGDVADLFTIKKLNIENYGTDDRSVQQFQVAVKTLANPEWQKIRVPGATLGEADYNFAMSHQGGTLVEIDGQYNTTSWSGANIHDGDANTRWLNTKQNNTLAFQFDVNEDQVLSSPADQFTLERFYLRNYGNDDRSIRQFQVAVKTASNPNWQKLPAPGSTIGEPGFNFLLSHNGGTLLSVDSEHNATTYGAKNIHDGDGTNRWLSRKSNNILEFQFDVDGDGVLGGATDLFSFESFYLKNLGVNDSSIKQFQIEVKTAANPNWKKLYVPGSAIGDPDYNFALMQHGGTLVNIDSQANSTSRAAKNLQDGDGNSVWLSLNSSNVLDFQFDLDQDGSLAGPGDRFKLESFHLVNYGANDLSIKHFQVEVKTAANPDWAKIPVSGSAANDPDYQFSLAIHGGSLTTIDSEYNSSSYAAANLHDGDTGTRWLSRKPDNTLAFTFDTDGDGSSGDEINLDTISLVNYGNNDISIQTFEIDIQISNGAWQTINAPDGGTVFTASMTSNLQTWDVGLFNNVTATRIRTLTNHGDARYTGAYELTFSGPSVGPSYTYTAAMHDNGETFFIDEVNQPVDVTDVRLRTITNHGDRTYIGAKEFRLLGAAVSRSHTFTAAMHGNGETFTLDSDDIPIDVTDVRLITISNHGDRSYTGASEFELLGPSINKSRTFTAAMHGNGETFTLDPVDVPTNVTDVKLFTINNHGDPSYIGAREFKILGPSVSESKTFTAAMHGNGEVFQLDDDDIAVDVTDVKLITINNYGDPSYTGMQEFEVLGDSVNPSNTFTAPMSALPHRIVLDSDDEVTDIIAARVVTIQNHGDRSYTGMAEFKLLGAAITPSYIFSAERDATLQKFPFDPIGANILRFHSLSNHGSNSYVRASEFGLNEGVCKTAQWRMDESRWTGAANEVIDSTGGGYDAVSMGYGVGEDPYTSKDLPALDGDPGSCRYGEFDGVDDYIVSGFGDNLDELSEMTFTAWIKASSFNQTNGTDSRGVFSKGPVGVDAVSYGAFFTNTGGNRLKVDIDGSDDRFVSNTVFDIETWYHIAIVFDGNQAESQRVKLYVNGVLDGTFAETSELIPNTTGDFYIGNLYSAVNEKKVFHGAIDEVNFRPTALSASEIVNLMNTRRSCAVPIHHIQIEHDGEGLTCMAEQLTLKACADAACSVLTPKDVIVTLEATGAASTWSENPITIPAGNSVNVDLSHTTAEVVTLSATANLPTIAAADCTPDCDIEFSNAGFLLSMDNHQACSTTNLSIQAVKLSDTSTSCTAAGSGDLSLDFVFNYANPTSGTKVPNLDSTPMEVATVAQNRVVNFDASGTAVLSFEYHDAGKVSIEVNDAGDRGLASSTVNTVVSPAKLIVASPDANAQCTSNDASCSAFKKAGEAFNLSVTAACADGTVTPNFEMANIPLTIDTVAPLAGNPVALGVTSVSIIDTDNGIHTQANQTVSEVGVFTVTATPPVSGYFGETIAPATSESIGRFTPAYFDLETLYDGFLNGGDPFVYSGQMNALTPTKGQISYSTQPEFSITAKSLGGHTTLNYTGDFVKLQEANIIRVTPTKDDQAIGADGINKVALTANLDSPELTESNGVINYQFNADDNYVYVRDANAVVAPFTANINLEITSVIDSDGIVAQDSDSNATNGVLQLQPFGEEIRFGRWTLKNSFGPEIDELNLPMVLEYWNGDAFVTNPLDNFTTFDAAADASVIDMSLAPATTTPSGSGTFVYGLAEMMLSAPGEGNQGEVKVGFEVPEWLQYDWSNIDGNLDGPYNENPSGIATFGLFRGNDRMIHWREVAN</sequence>
<dbReference type="InterPro" id="IPR046524">
    <property type="entry name" value="DUF6701"/>
</dbReference>
<dbReference type="EMBL" id="BAAAFD010000002">
    <property type="protein sequence ID" value="GAA0853916.1"/>
    <property type="molecule type" value="Genomic_DNA"/>
</dbReference>
<organism evidence="4 5">
    <name type="scientific">Aliiglaciecola litoralis</name>
    <dbReference type="NCBI Taxonomy" id="582857"/>
    <lineage>
        <taxon>Bacteria</taxon>
        <taxon>Pseudomonadati</taxon>
        <taxon>Pseudomonadota</taxon>
        <taxon>Gammaproteobacteria</taxon>
        <taxon>Alteromonadales</taxon>
        <taxon>Alteromonadaceae</taxon>
        <taxon>Aliiglaciecola</taxon>
    </lineage>
</organism>
<evidence type="ECO:0000256" key="1">
    <source>
        <dbReference type="ARBA" id="ARBA00022729"/>
    </source>
</evidence>
<dbReference type="InterPro" id="IPR013320">
    <property type="entry name" value="ConA-like_dom_sf"/>
</dbReference>
<dbReference type="Pfam" id="PF13385">
    <property type="entry name" value="Laminin_G_3"/>
    <property type="match status" value="1"/>
</dbReference>
<dbReference type="Gene3D" id="2.60.120.200">
    <property type="match status" value="1"/>
</dbReference>
<evidence type="ECO:0000313" key="5">
    <source>
        <dbReference type="Proteomes" id="UP001500359"/>
    </source>
</evidence>
<dbReference type="SUPFAM" id="SSF49899">
    <property type="entry name" value="Concanavalin A-like lectins/glucanases"/>
    <property type="match status" value="1"/>
</dbReference>
<accession>A0ABP3WSM9</accession>